<dbReference type="AlphaFoldDB" id="X1IT86"/>
<name>X1IT86_9ZZZZ</name>
<comment type="caution">
    <text evidence="2">The sequence shown here is derived from an EMBL/GenBank/DDBJ whole genome shotgun (WGS) entry which is preliminary data.</text>
</comment>
<feature type="transmembrane region" description="Helical" evidence="1">
    <location>
        <begin position="149"/>
        <end position="171"/>
    </location>
</feature>
<gene>
    <name evidence="2" type="ORF">S03H2_31121</name>
</gene>
<feature type="transmembrane region" description="Helical" evidence="1">
    <location>
        <begin position="106"/>
        <end position="129"/>
    </location>
</feature>
<reference evidence="2" key="1">
    <citation type="journal article" date="2014" name="Front. Microbiol.">
        <title>High frequency of phylogenetically diverse reductive dehalogenase-homologous genes in deep subseafloor sedimentary metagenomes.</title>
        <authorList>
            <person name="Kawai M."/>
            <person name="Futagami T."/>
            <person name="Toyoda A."/>
            <person name="Takaki Y."/>
            <person name="Nishi S."/>
            <person name="Hori S."/>
            <person name="Arai W."/>
            <person name="Tsubouchi T."/>
            <person name="Morono Y."/>
            <person name="Uchiyama I."/>
            <person name="Ito T."/>
            <person name="Fujiyama A."/>
            <person name="Inagaki F."/>
            <person name="Takami H."/>
        </authorList>
    </citation>
    <scope>NUCLEOTIDE SEQUENCE</scope>
    <source>
        <strain evidence="2">Expedition CK06-06</strain>
    </source>
</reference>
<evidence type="ECO:0000256" key="1">
    <source>
        <dbReference type="SAM" id="Phobius"/>
    </source>
</evidence>
<dbReference type="Pfam" id="PF06197">
    <property type="entry name" value="DUF998"/>
    <property type="match status" value="1"/>
</dbReference>
<keyword evidence="1" id="KW-0472">Membrane</keyword>
<accession>X1IT86</accession>
<feature type="non-terminal residue" evidence="2">
    <location>
        <position position="1"/>
    </location>
</feature>
<feature type="transmembrane region" description="Helical" evidence="1">
    <location>
        <begin position="191"/>
        <end position="209"/>
    </location>
</feature>
<feature type="transmembrane region" description="Helical" evidence="1">
    <location>
        <begin position="63"/>
        <end position="86"/>
    </location>
</feature>
<keyword evidence="1" id="KW-0812">Transmembrane</keyword>
<dbReference type="EMBL" id="BARU01018857">
    <property type="protein sequence ID" value="GAH60748.1"/>
    <property type="molecule type" value="Genomic_DNA"/>
</dbReference>
<sequence>PSYDPAGFNPAINYISDLGNQDLTPMPIIINWGFMNTALLMIPPSLYIKKILIGDDSKFSRKLLANLTVVCMLIGMGGLFFTGVISEDVGEVWDKLFPIGYPWHDLVADFAFTFFLISGILVASQFIIFPDILEEKIGIAHPTRVRILFVINTWILIPIFFYMFYTVPYLWYTDNFWTYLPPWQWAPLWEWLLMASQTAYITSANILVVKRINRELAE</sequence>
<keyword evidence="1" id="KW-1133">Transmembrane helix</keyword>
<feature type="transmembrane region" description="Helical" evidence="1">
    <location>
        <begin position="23"/>
        <end position="42"/>
    </location>
</feature>
<proteinExistence type="predicted"/>
<protein>
    <submittedName>
        <fullName evidence="2">Uncharacterized protein</fullName>
    </submittedName>
</protein>
<evidence type="ECO:0000313" key="2">
    <source>
        <dbReference type="EMBL" id="GAH60748.1"/>
    </source>
</evidence>
<organism evidence="2">
    <name type="scientific">marine sediment metagenome</name>
    <dbReference type="NCBI Taxonomy" id="412755"/>
    <lineage>
        <taxon>unclassified sequences</taxon>
        <taxon>metagenomes</taxon>
        <taxon>ecological metagenomes</taxon>
    </lineage>
</organism>
<dbReference type="InterPro" id="IPR009339">
    <property type="entry name" value="DUF998"/>
</dbReference>